<reference evidence="2 3" key="1">
    <citation type="submission" date="2019-03" db="EMBL/GenBank/DDBJ databases">
        <title>Dyadobacter AR-3-6 sp. nov., isolated from arctic soil.</title>
        <authorList>
            <person name="Chaudhary D.K."/>
        </authorList>
    </citation>
    <scope>NUCLEOTIDE SEQUENCE [LARGE SCALE GENOMIC DNA]</scope>
    <source>
        <strain evidence="2 3">AR-3-6</strain>
    </source>
</reference>
<dbReference type="RefSeq" id="WP_131957824.1">
    <property type="nucleotide sequence ID" value="NZ_SMFL01000003.1"/>
</dbReference>
<dbReference type="AlphaFoldDB" id="A0A4R5DVA7"/>
<dbReference type="InterPro" id="IPR001173">
    <property type="entry name" value="Glyco_trans_2-like"/>
</dbReference>
<dbReference type="InterPro" id="IPR029044">
    <property type="entry name" value="Nucleotide-diphossugar_trans"/>
</dbReference>
<dbReference type="InterPro" id="IPR050834">
    <property type="entry name" value="Glycosyltransf_2"/>
</dbReference>
<dbReference type="SUPFAM" id="SSF53448">
    <property type="entry name" value="Nucleotide-diphospho-sugar transferases"/>
    <property type="match status" value="1"/>
</dbReference>
<name>A0A4R5DVA7_9BACT</name>
<evidence type="ECO:0000259" key="1">
    <source>
        <dbReference type="Pfam" id="PF00535"/>
    </source>
</evidence>
<protein>
    <submittedName>
        <fullName evidence="2">Glycosyltransferase</fullName>
    </submittedName>
</protein>
<dbReference type="PANTHER" id="PTHR43685:SF11">
    <property type="entry name" value="GLYCOSYLTRANSFERASE TAGX-RELATED"/>
    <property type="match status" value="1"/>
</dbReference>
<accession>A0A4R5DVA7</accession>
<sequence>MTNTDEIASAPLVTIVLTAYNNERFIEETISSVFKQSYAQIQLIVIDNSSLDSTASVIQNLKEHLPDFIFIKNQVNIGLCKAFNQGLSLAKGKYMIDLSGDDIMLPDRVKKQVAAFEALEKDYGVVFSNAINIDVNGRFLSFHYEVNDVGRAVQLIPGGDVYKNILEKYFICTPTMMMRTSVLLEMGGYDETLSFEDFDFWVRSAVKFKYFYFDEVLMNKRNLPGSLGKKVYQKGSRMLASYYVVCRKAYDLNRDQEEFDLLAARIRTFIRKCFYAQEFELALQFRELLNYIENPGLVTELIVLLCRMRLPVNVIYRFYIENLHKFRNSRKVLAFNSVK</sequence>
<keyword evidence="2" id="KW-0808">Transferase</keyword>
<evidence type="ECO:0000313" key="2">
    <source>
        <dbReference type="EMBL" id="TDE16290.1"/>
    </source>
</evidence>
<proteinExistence type="predicted"/>
<dbReference type="OrthoDB" id="396512at2"/>
<dbReference type="Gene3D" id="3.90.550.10">
    <property type="entry name" value="Spore Coat Polysaccharide Biosynthesis Protein SpsA, Chain A"/>
    <property type="match status" value="1"/>
</dbReference>
<dbReference type="GO" id="GO:0016740">
    <property type="term" value="F:transferase activity"/>
    <property type="evidence" value="ECO:0007669"/>
    <property type="project" value="UniProtKB-KW"/>
</dbReference>
<dbReference type="Proteomes" id="UP000294850">
    <property type="component" value="Unassembled WGS sequence"/>
</dbReference>
<comment type="caution">
    <text evidence="2">The sequence shown here is derived from an EMBL/GenBank/DDBJ whole genome shotgun (WGS) entry which is preliminary data.</text>
</comment>
<dbReference type="PANTHER" id="PTHR43685">
    <property type="entry name" value="GLYCOSYLTRANSFERASE"/>
    <property type="match status" value="1"/>
</dbReference>
<keyword evidence="3" id="KW-1185">Reference proteome</keyword>
<evidence type="ECO:0000313" key="3">
    <source>
        <dbReference type="Proteomes" id="UP000294850"/>
    </source>
</evidence>
<feature type="domain" description="Glycosyltransferase 2-like" evidence="1">
    <location>
        <begin position="14"/>
        <end position="179"/>
    </location>
</feature>
<organism evidence="2 3">
    <name type="scientific">Dyadobacter psychrotolerans</name>
    <dbReference type="NCBI Taxonomy" id="2541721"/>
    <lineage>
        <taxon>Bacteria</taxon>
        <taxon>Pseudomonadati</taxon>
        <taxon>Bacteroidota</taxon>
        <taxon>Cytophagia</taxon>
        <taxon>Cytophagales</taxon>
        <taxon>Spirosomataceae</taxon>
        <taxon>Dyadobacter</taxon>
    </lineage>
</organism>
<dbReference type="Pfam" id="PF00535">
    <property type="entry name" value="Glycos_transf_2"/>
    <property type="match status" value="1"/>
</dbReference>
<gene>
    <name evidence="2" type="ORF">E0F88_08565</name>
</gene>
<dbReference type="EMBL" id="SMFL01000003">
    <property type="protein sequence ID" value="TDE16290.1"/>
    <property type="molecule type" value="Genomic_DNA"/>
</dbReference>